<dbReference type="PROSITE" id="PS00028">
    <property type="entry name" value="ZINC_FINGER_C2H2_1"/>
    <property type="match status" value="1"/>
</dbReference>
<sequence>MSSFMKNPIHDSSMIWPEEKSQDPSMIMAPYQNTSASSSRSPGEWQIDKYSEHHSLYPPAEIDITNWAQVPPNFFDLQRPAGCYDKSYTIGEIIRPTGTVENNLSTRHTCHDGYHFASQPPSTLQFSHTLKQDQAPRCPSSTVAGDGPNNFNIEPQHSIHAPLAESGFRCRWIGCPYIGTFGRVTELMRHVETQHISPSSFQCPFSRCKKQYNREDNLKGHLKRIHGLTV</sequence>
<dbReference type="GO" id="GO:0008270">
    <property type="term" value="F:zinc ion binding"/>
    <property type="evidence" value="ECO:0007669"/>
    <property type="project" value="UniProtKB-KW"/>
</dbReference>
<accession>A0A9W9KSR1</accession>
<keyword evidence="1" id="KW-0479">Metal-binding</keyword>
<dbReference type="AlphaFoldDB" id="A0A9W9KSR1"/>
<dbReference type="Proteomes" id="UP001149165">
    <property type="component" value="Unassembled WGS sequence"/>
</dbReference>
<keyword evidence="1" id="KW-0862">Zinc</keyword>
<gene>
    <name evidence="3" type="ORF">N7456_001098</name>
</gene>
<organism evidence="3 4">
    <name type="scientific">Penicillium angulare</name>
    <dbReference type="NCBI Taxonomy" id="116970"/>
    <lineage>
        <taxon>Eukaryota</taxon>
        <taxon>Fungi</taxon>
        <taxon>Dikarya</taxon>
        <taxon>Ascomycota</taxon>
        <taxon>Pezizomycotina</taxon>
        <taxon>Eurotiomycetes</taxon>
        <taxon>Eurotiomycetidae</taxon>
        <taxon>Eurotiales</taxon>
        <taxon>Aspergillaceae</taxon>
        <taxon>Penicillium</taxon>
    </lineage>
</organism>
<evidence type="ECO:0000259" key="2">
    <source>
        <dbReference type="PROSITE" id="PS50157"/>
    </source>
</evidence>
<dbReference type="OrthoDB" id="654211at2759"/>
<keyword evidence="1" id="KW-0863">Zinc-finger</keyword>
<feature type="domain" description="C2H2-type" evidence="2">
    <location>
        <begin position="201"/>
        <end position="226"/>
    </location>
</feature>
<dbReference type="SMART" id="SM00355">
    <property type="entry name" value="ZnF_C2H2"/>
    <property type="match status" value="2"/>
</dbReference>
<protein>
    <recommendedName>
        <fullName evidence="2">C2H2-type domain-containing protein</fullName>
    </recommendedName>
</protein>
<evidence type="ECO:0000256" key="1">
    <source>
        <dbReference type="PROSITE-ProRule" id="PRU00042"/>
    </source>
</evidence>
<evidence type="ECO:0000313" key="3">
    <source>
        <dbReference type="EMBL" id="KAJ5116750.1"/>
    </source>
</evidence>
<dbReference type="Gene3D" id="3.30.160.60">
    <property type="entry name" value="Classic Zinc Finger"/>
    <property type="match status" value="2"/>
</dbReference>
<dbReference type="InterPro" id="IPR013087">
    <property type="entry name" value="Znf_C2H2_type"/>
</dbReference>
<name>A0A9W9KSR1_9EURO</name>
<evidence type="ECO:0000313" key="4">
    <source>
        <dbReference type="Proteomes" id="UP001149165"/>
    </source>
</evidence>
<reference evidence="3" key="2">
    <citation type="journal article" date="2023" name="IMA Fungus">
        <title>Comparative genomic study of the Penicillium genus elucidates a diverse pangenome and 15 lateral gene transfer events.</title>
        <authorList>
            <person name="Petersen C."/>
            <person name="Sorensen T."/>
            <person name="Nielsen M.R."/>
            <person name="Sondergaard T.E."/>
            <person name="Sorensen J.L."/>
            <person name="Fitzpatrick D.A."/>
            <person name="Frisvad J.C."/>
            <person name="Nielsen K.L."/>
        </authorList>
    </citation>
    <scope>NUCLEOTIDE SEQUENCE</scope>
    <source>
        <strain evidence="3">IBT 30069</strain>
    </source>
</reference>
<proteinExistence type="predicted"/>
<reference evidence="3" key="1">
    <citation type="submission" date="2022-11" db="EMBL/GenBank/DDBJ databases">
        <authorList>
            <person name="Petersen C."/>
        </authorList>
    </citation>
    <scope>NUCLEOTIDE SEQUENCE</scope>
    <source>
        <strain evidence="3">IBT 30069</strain>
    </source>
</reference>
<comment type="caution">
    <text evidence="3">The sequence shown here is derived from an EMBL/GenBank/DDBJ whole genome shotgun (WGS) entry which is preliminary data.</text>
</comment>
<dbReference type="EMBL" id="JAPQKH010000001">
    <property type="protein sequence ID" value="KAJ5116750.1"/>
    <property type="molecule type" value="Genomic_DNA"/>
</dbReference>
<keyword evidence="4" id="KW-1185">Reference proteome</keyword>
<dbReference type="PROSITE" id="PS50157">
    <property type="entry name" value="ZINC_FINGER_C2H2_2"/>
    <property type="match status" value="1"/>
</dbReference>